<dbReference type="InterPro" id="IPR037402">
    <property type="entry name" value="YidZ_PBP2"/>
</dbReference>
<dbReference type="OrthoDB" id="9774011at2"/>
<dbReference type="InterPro" id="IPR050389">
    <property type="entry name" value="LysR-type_TF"/>
</dbReference>
<dbReference type="GO" id="GO:0006355">
    <property type="term" value="P:regulation of DNA-templated transcription"/>
    <property type="evidence" value="ECO:0007669"/>
    <property type="project" value="InterPro"/>
</dbReference>
<dbReference type="InterPro" id="IPR005119">
    <property type="entry name" value="LysR_subst-bd"/>
</dbReference>
<dbReference type="EMBL" id="FOEP01000013">
    <property type="protein sequence ID" value="SEQ79912.1"/>
    <property type="molecule type" value="Genomic_DNA"/>
</dbReference>
<keyword evidence="4" id="KW-0804">Transcription</keyword>
<evidence type="ECO:0000259" key="5">
    <source>
        <dbReference type="Pfam" id="PF03466"/>
    </source>
</evidence>
<gene>
    <name evidence="6" type="ORF">SAMN04488092_11384</name>
</gene>
<proteinExistence type="inferred from homology"/>
<dbReference type="Proteomes" id="UP000198634">
    <property type="component" value="Unassembled WGS sequence"/>
</dbReference>
<keyword evidence="3" id="KW-0238">DNA-binding</keyword>
<evidence type="ECO:0000313" key="7">
    <source>
        <dbReference type="Proteomes" id="UP000198634"/>
    </source>
</evidence>
<evidence type="ECO:0000256" key="1">
    <source>
        <dbReference type="ARBA" id="ARBA00009437"/>
    </source>
</evidence>
<sequence length="207" mass="23392">MEFDPAKVEHTIKIACAFYEKRIVIPPLLKEIRKQAPRLSVEVINSNLSGEELLKRAEAELYIGSKRPKDESFFCRRVFEDKYVCIMDPRNPLAQSALNKESYIEAVHASVFHNQSSQPDYLRQLNDDGIVLNSAAKVSSFAGIEDLVLGTDLIATVPYRLVQDFADSVYVTALPFSSSIGVDLIWATRTHRSLLHIWLRDLIAKLA</sequence>
<reference evidence="6 7" key="1">
    <citation type="submission" date="2016-10" db="EMBL/GenBank/DDBJ databases">
        <authorList>
            <person name="de Groot N.N."/>
        </authorList>
    </citation>
    <scope>NUCLEOTIDE SEQUENCE [LARGE SCALE GENOMIC DNA]</scope>
    <source>
        <strain evidence="6 7">DSM 22007</strain>
    </source>
</reference>
<dbReference type="STRING" id="657014.SAMN04488092_11384"/>
<dbReference type="PANTHER" id="PTHR30118">
    <property type="entry name" value="HTH-TYPE TRANSCRIPTIONAL REGULATOR LEUO-RELATED"/>
    <property type="match status" value="1"/>
</dbReference>
<evidence type="ECO:0000256" key="2">
    <source>
        <dbReference type="ARBA" id="ARBA00023015"/>
    </source>
</evidence>
<dbReference type="Pfam" id="PF03466">
    <property type="entry name" value="LysR_substrate"/>
    <property type="match status" value="1"/>
</dbReference>
<dbReference type="AlphaFoldDB" id="A0A1H9IZF4"/>
<dbReference type="SUPFAM" id="SSF53850">
    <property type="entry name" value="Periplasmic binding protein-like II"/>
    <property type="match status" value="1"/>
</dbReference>
<protein>
    <submittedName>
        <fullName evidence="6">LysR substrate binding domain-containing protein</fullName>
    </submittedName>
</protein>
<accession>A0A1H9IZF4</accession>
<dbReference type="RefSeq" id="WP_139246460.1">
    <property type="nucleotide sequence ID" value="NZ_FOEP01000013.1"/>
</dbReference>
<dbReference type="GO" id="GO:0003677">
    <property type="term" value="F:DNA binding"/>
    <property type="evidence" value="ECO:0007669"/>
    <property type="project" value="UniProtKB-KW"/>
</dbReference>
<dbReference type="Gene3D" id="3.40.190.10">
    <property type="entry name" value="Periplasmic binding protein-like II"/>
    <property type="match status" value="2"/>
</dbReference>
<dbReference type="PANTHER" id="PTHR30118:SF6">
    <property type="entry name" value="HTH-TYPE TRANSCRIPTIONAL REGULATOR LEUO"/>
    <property type="match status" value="1"/>
</dbReference>
<comment type="similarity">
    <text evidence="1">Belongs to the LysR transcriptional regulatory family.</text>
</comment>
<organism evidence="6 7">
    <name type="scientific">Thalassovita taeanensis</name>
    <dbReference type="NCBI Taxonomy" id="657014"/>
    <lineage>
        <taxon>Bacteria</taxon>
        <taxon>Pseudomonadati</taxon>
        <taxon>Pseudomonadota</taxon>
        <taxon>Alphaproteobacteria</taxon>
        <taxon>Rhodobacterales</taxon>
        <taxon>Roseobacteraceae</taxon>
        <taxon>Thalassovita</taxon>
    </lineage>
</organism>
<name>A0A1H9IZF4_9RHOB</name>
<feature type="domain" description="LysR substrate-binding" evidence="5">
    <location>
        <begin position="10"/>
        <end position="204"/>
    </location>
</feature>
<evidence type="ECO:0000256" key="3">
    <source>
        <dbReference type="ARBA" id="ARBA00023125"/>
    </source>
</evidence>
<evidence type="ECO:0000313" key="6">
    <source>
        <dbReference type="EMBL" id="SEQ79912.1"/>
    </source>
</evidence>
<keyword evidence="2" id="KW-0805">Transcription regulation</keyword>
<keyword evidence="7" id="KW-1185">Reference proteome</keyword>
<evidence type="ECO:0000256" key="4">
    <source>
        <dbReference type="ARBA" id="ARBA00023163"/>
    </source>
</evidence>
<dbReference type="CDD" id="cd08417">
    <property type="entry name" value="PBP2_Nitroaromatics_like"/>
    <property type="match status" value="1"/>
</dbReference>